<dbReference type="GO" id="GO:0030686">
    <property type="term" value="C:90S preribosome"/>
    <property type="evidence" value="ECO:0007669"/>
    <property type="project" value="TreeGrafter"/>
</dbReference>
<sequence>MDVYDPNDSISKSPDDDTSPDNSDEEEEGQISRLKEELSEVPFCELEELKHRVGSKRYNEAIHGLFDKKGTNATKSLKRENKNRPRELSSKKPVPRLRQVIPVKKRMARDPRFDELSGSFNQEMFDKAYSFLDDVKANEKKQLQKEMQKTKHPERKHQLESLLKRMDQQEATKKAAAQKREVERKRKTAELELVKQGKTPYYLKKSDKKKLELAEKFKKLKSSGKLQQYLKKKGKKNTSKERKKMPHRRVMEA</sequence>
<dbReference type="Pfam" id="PF06102">
    <property type="entry name" value="RRP36"/>
    <property type="match status" value="1"/>
</dbReference>
<protein>
    <recommendedName>
        <fullName evidence="6">rRNA biogenesis protein RRP36</fullName>
    </recommendedName>
</protein>
<comment type="subcellular location">
    <subcellularLocation>
        <location evidence="1 6">Nucleus</location>
        <location evidence="1 6">Nucleolus</location>
    </subcellularLocation>
</comment>
<dbReference type="OMA" id="ERKEMPW"/>
<dbReference type="AlphaFoldDB" id="A0A3M6TYW7"/>
<feature type="compositionally biased region" description="Basic residues" evidence="8">
    <location>
        <begin position="230"/>
        <end position="253"/>
    </location>
</feature>
<feature type="compositionally biased region" description="Acidic residues" evidence="8">
    <location>
        <begin position="16"/>
        <end position="29"/>
    </location>
</feature>
<feature type="region of interest" description="Disordered" evidence="8">
    <location>
        <begin position="224"/>
        <end position="253"/>
    </location>
</feature>
<dbReference type="EMBL" id="RCHS01002654">
    <property type="protein sequence ID" value="RMX46582.1"/>
    <property type="molecule type" value="Genomic_DNA"/>
</dbReference>
<name>A0A3M6TYW7_POCDA</name>
<keyword evidence="5 6" id="KW-0539">Nucleus</keyword>
<gene>
    <name evidence="9" type="ORF">pdam_00019710</name>
</gene>
<dbReference type="STRING" id="46731.A0A3M6TYW7"/>
<organism evidence="9 10">
    <name type="scientific">Pocillopora damicornis</name>
    <name type="common">Cauliflower coral</name>
    <name type="synonym">Millepora damicornis</name>
    <dbReference type="NCBI Taxonomy" id="46731"/>
    <lineage>
        <taxon>Eukaryota</taxon>
        <taxon>Metazoa</taxon>
        <taxon>Cnidaria</taxon>
        <taxon>Anthozoa</taxon>
        <taxon>Hexacorallia</taxon>
        <taxon>Scleractinia</taxon>
        <taxon>Astrocoeniina</taxon>
        <taxon>Pocilloporidae</taxon>
        <taxon>Pocillopora</taxon>
    </lineage>
</organism>
<feature type="compositionally biased region" description="Basic and acidic residues" evidence="8">
    <location>
        <begin position="77"/>
        <end position="90"/>
    </location>
</feature>
<evidence type="ECO:0000313" key="10">
    <source>
        <dbReference type="Proteomes" id="UP000275408"/>
    </source>
</evidence>
<keyword evidence="6" id="KW-0687">Ribonucleoprotein</keyword>
<dbReference type="PANTHER" id="PTHR21738">
    <property type="entry name" value="RIBOSOMAL RNA PROCESSING PROTEIN 36 HOMOLOG"/>
    <property type="match status" value="1"/>
</dbReference>
<feature type="region of interest" description="Disordered" evidence="8">
    <location>
        <begin position="1"/>
        <end position="34"/>
    </location>
</feature>
<evidence type="ECO:0000256" key="5">
    <source>
        <dbReference type="ARBA" id="ARBA00023242"/>
    </source>
</evidence>
<comment type="caution">
    <text evidence="9">The sequence shown here is derived from an EMBL/GenBank/DDBJ whole genome shotgun (WGS) entry which is preliminary data.</text>
</comment>
<comment type="subunit">
    <text evidence="6">Associates with 90S and pre-40S pre-ribosomal particles.</text>
</comment>
<evidence type="ECO:0000313" key="9">
    <source>
        <dbReference type="EMBL" id="RMX46582.1"/>
    </source>
</evidence>
<evidence type="ECO:0000256" key="2">
    <source>
        <dbReference type="ARBA" id="ARBA00009418"/>
    </source>
</evidence>
<evidence type="ECO:0000256" key="6">
    <source>
        <dbReference type="RuleBase" id="RU368027"/>
    </source>
</evidence>
<evidence type="ECO:0000256" key="4">
    <source>
        <dbReference type="ARBA" id="ARBA00022552"/>
    </source>
</evidence>
<evidence type="ECO:0000256" key="1">
    <source>
        <dbReference type="ARBA" id="ARBA00004604"/>
    </source>
</evidence>
<comment type="function">
    <text evidence="6">Component of the 90S pre-ribosome involved in the maturation of rRNAs. Required for early cleavages of the pre-RNAs in the 40S ribosomal subunit maturation pathway.</text>
</comment>
<keyword evidence="10" id="KW-1185">Reference proteome</keyword>
<dbReference type="InterPro" id="IPR009292">
    <property type="entry name" value="RRP36"/>
</dbReference>
<evidence type="ECO:0000256" key="3">
    <source>
        <dbReference type="ARBA" id="ARBA00022517"/>
    </source>
</evidence>
<comment type="similarity">
    <text evidence="2 6">Belongs to the RRP36 family.</text>
</comment>
<evidence type="ECO:0000256" key="8">
    <source>
        <dbReference type="SAM" id="MobiDB-lite"/>
    </source>
</evidence>
<keyword evidence="4 6" id="KW-0698">rRNA processing</keyword>
<accession>A0A3M6TYW7</accession>
<feature type="coiled-coil region" evidence="7">
    <location>
        <begin position="159"/>
        <end position="192"/>
    </location>
</feature>
<reference evidence="9 10" key="1">
    <citation type="journal article" date="2018" name="Sci. Rep.">
        <title>Comparative analysis of the Pocillopora damicornis genome highlights role of immune system in coral evolution.</title>
        <authorList>
            <person name="Cunning R."/>
            <person name="Bay R.A."/>
            <person name="Gillette P."/>
            <person name="Baker A.C."/>
            <person name="Traylor-Knowles N."/>
        </authorList>
    </citation>
    <scope>NUCLEOTIDE SEQUENCE [LARGE SCALE GENOMIC DNA]</scope>
    <source>
        <strain evidence="9">RSMAS</strain>
        <tissue evidence="9">Whole animal</tissue>
    </source>
</reference>
<dbReference type="Proteomes" id="UP000275408">
    <property type="component" value="Unassembled WGS sequence"/>
</dbReference>
<dbReference type="OrthoDB" id="448446at2759"/>
<dbReference type="GO" id="GO:0005730">
    <property type="term" value="C:nucleolus"/>
    <property type="evidence" value="ECO:0007669"/>
    <property type="project" value="UniProtKB-SubCell"/>
</dbReference>
<evidence type="ECO:0000256" key="7">
    <source>
        <dbReference type="SAM" id="Coils"/>
    </source>
</evidence>
<keyword evidence="7" id="KW-0175">Coiled coil</keyword>
<feature type="region of interest" description="Disordered" evidence="8">
    <location>
        <begin position="63"/>
        <end position="105"/>
    </location>
</feature>
<dbReference type="GO" id="GO:0000462">
    <property type="term" value="P:maturation of SSU-rRNA from tricistronic rRNA transcript (SSU-rRNA, 5.8S rRNA, LSU-rRNA)"/>
    <property type="evidence" value="ECO:0007669"/>
    <property type="project" value="TreeGrafter"/>
</dbReference>
<proteinExistence type="inferred from homology"/>
<keyword evidence="3 6" id="KW-0690">Ribosome biogenesis</keyword>
<dbReference type="PANTHER" id="PTHR21738:SF0">
    <property type="entry name" value="RIBOSOMAL RNA PROCESSING PROTEIN 36 HOMOLOG"/>
    <property type="match status" value="1"/>
</dbReference>